<feature type="domain" description="XPG N-terminal" evidence="2">
    <location>
        <begin position="1"/>
        <end position="88"/>
    </location>
</feature>
<dbReference type="InterPro" id="IPR029060">
    <property type="entry name" value="PIN-like_dom_sf"/>
</dbReference>
<dbReference type="Gene3D" id="3.40.50.1010">
    <property type="entry name" value="5'-nuclease"/>
    <property type="match status" value="1"/>
</dbReference>
<dbReference type="InterPro" id="IPR026832">
    <property type="entry name" value="Asteroid"/>
</dbReference>
<accession>A0A9N9XJS9</accession>
<dbReference type="PANTHER" id="PTHR15665">
    <property type="entry name" value="ASTEROID PROTEIN"/>
    <property type="match status" value="1"/>
</dbReference>
<dbReference type="InterPro" id="IPR006085">
    <property type="entry name" value="XPG_DNA_repair_N"/>
</dbReference>
<dbReference type="AlphaFoldDB" id="A0A9N9XJS9"/>
<reference evidence="3" key="1">
    <citation type="submission" date="2022-01" db="EMBL/GenBank/DDBJ databases">
        <authorList>
            <person name="King R."/>
        </authorList>
    </citation>
    <scope>NUCLEOTIDE SEQUENCE</scope>
</reference>
<dbReference type="OrthoDB" id="25987at2759"/>
<protein>
    <recommendedName>
        <fullName evidence="2">XPG N-terminal domain-containing protein</fullName>
    </recommendedName>
</protein>
<dbReference type="EMBL" id="OU898283">
    <property type="protein sequence ID" value="CAG9839354.1"/>
    <property type="molecule type" value="Genomic_DNA"/>
</dbReference>
<proteinExistence type="inferred from homology"/>
<evidence type="ECO:0000313" key="4">
    <source>
        <dbReference type="Proteomes" id="UP001153709"/>
    </source>
</evidence>
<dbReference type="Pfam" id="PF00752">
    <property type="entry name" value="XPG_N"/>
    <property type="match status" value="1"/>
</dbReference>
<evidence type="ECO:0000259" key="2">
    <source>
        <dbReference type="Pfam" id="PF00752"/>
    </source>
</evidence>
<evidence type="ECO:0000256" key="1">
    <source>
        <dbReference type="ARBA" id="ARBA00007398"/>
    </source>
</evidence>
<gene>
    <name evidence="3" type="ORF">DIABBA_LOCUS12129</name>
</gene>
<organism evidence="3 4">
    <name type="scientific">Diabrotica balteata</name>
    <name type="common">Banded cucumber beetle</name>
    <dbReference type="NCBI Taxonomy" id="107213"/>
    <lineage>
        <taxon>Eukaryota</taxon>
        <taxon>Metazoa</taxon>
        <taxon>Ecdysozoa</taxon>
        <taxon>Arthropoda</taxon>
        <taxon>Hexapoda</taxon>
        <taxon>Insecta</taxon>
        <taxon>Pterygota</taxon>
        <taxon>Neoptera</taxon>
        <taxon>Endopterygota</taxon>
        <taxon>Coleoptera</taxon>
        <taxon>Polyphaga</taxon>
        <taxon>Cucujiformia</taxon>
        <taxon>Chrysomeloidea</taxon>
        <taxon>Chrysomelidae</taxon>
        <taxon>Galerucinae</taxon>
        <taxon>Diabroticina</taxon>
        <taxon>Diabroticites</taxon>
        <taxon>Diabrotica</taxon>
    </lineage>
</organism>
<name>A0A9N9XJS9_DIABA</name>
<dbReference type="GO" id="GO:0004518">
    <property type="term" value="F:nuclease activity"/>
    <property type="evidence" value="ECO:0007669"/>
    <property type="project" value="InterPro"/>
</dbReference>
<dbReference type="PANTHER" id="PTHR15665:SF1">
    <property type="entry name" value="PROTEIN ASTEROID HOMOLOG 1"/>
    <property type="match status" value="1"/>
</dbReference>
<evidence type="ECO:0000313" key="3">
    <source>
        <dbReference type="EMBL" id="CAG9839354.1"/>
    </source>
</evidence>
<dbReference type="SUPFAM" id="SSF88723">
    <property type="entry name" value="PIN domain-like"/>
    <property type="match status" value="1"/>
</dbReference>
<sequence length="659" mass="77580">MGVKGLTSFIHGRSEKCMEFYELHDTKVILDGNAVLCQLYYNYVNTRNGCFGGDYDKYGNTIYKFFHMLFQCKITPYIILDGGYESRKIDCILQTFKNRIVIAENLNPRTDPRKEPNPIFLREAFEDIAHKLGIKIVRCDFEGDKETANIAKALKCPVISNDSDFYIFDVPYIPFSTIKLIVESASYINTETKENHNYRYLPCKIYRIDKFLECAGGMSKEVLPLFAALVGNDFMDGINISKLNMQVKYYNNYNKIEAIIKWLQTESKNSAIEKVLNTYRQHERDFMNKKIEDAIIGYTFKNSQYLKYFDEGIKTDELENGYEEDKFNDFEKLLYTVPTLFIEKFRKALYPTRFMDIFTQNKYYNFRPQVEVAEYEDANAISYEIMSAIHKILTSSSENLICLIRNQSAMKEITLPIYHIDLPNLTEIESTELIERQALLFLILNIDVDFSKQCLDHFPDSWHLLILTLKYMRNKSVLSWYVLYSIIIGKIVIDYIDPKIGFFRSEDEFNNEFYSKMKGIMTNKKSLHLKHSNNLKDALDNITFEDAVMCMNTIKVYFEFNRQLKRDLKMYDRKLMHSLSQFQSCFLHMKNLNQLLNLPYQDFLITECFNGTFVYNLSYSMLRRDNLDEHTKGLFHNAPSILNTFEIIIHLIRECEKSS</sequence>
<keyword evidence="4" id="KW-1185">Reference proteome</keyword>
<comment type="similarity">
    <text evidence="1">Belongs to the asteroid family.</text>
</comment>
<dbReference type="Proteomes" id="UP001153709">
    <property type="component" value="Chromosome 8"/>
</dbReference>